<reference evidence="4" key="1">
    <citation type="submission" date="2011-07" db="EMBL/GenBank/DDBJ databases">
        <authorList>
            <consortium name="Caenorhabditis brenneri Sequencing and Analysis Consortium"/>
            <person name="Wilson R.K."/>
        </authorList>
    </citation>
    <scope>NUCLEOTIDE SEQUENCE [LARGE SCALE GENOMIC DNA]</scope>
    <source>
        <strain evidence="4">PB2801</strain>
    </source>
</reference>
<dbReference type="EMBL" id="GL379894">
    <property type="protein sequence ID" value="EGT32174.1"/>
    <property type="molecule type" value="Genomic_DNA"/>
</dbReference>
<dbReference type="PANTHER" id="PTHR37435:SF4">
    <property type="entry name" value="GROUND-LIKE DOMAIN-CONTAINING PROTEIN"/>
    <property type="match status" value="1"/>
</dbReference>
<evidence type="ECO:0000313" key="4">
    <source>
        <dbReference type="Proteomes" id="UP000008068"/>
    </source>
</evidence>
<proteinExistence type="predicted"/>
<sequence length="237" mass="27039">MSNSISKVSVLFLIFSSSQLAQGLSKISIGLRPYQYQYVEPDYNEKYKYEGEKLAPISVPEEEIPAFRTVEFARIPNEFEGSANAFRTMNIENTATIIPENVKPIIPKKKKTKKRKPKRKPKKMHLRRVFKTRLITTTPRPLMIEENRIDVDPMETTTNVINLAPIFDADTGTSYTQTELNRICSETVHVSKGFGISDIESFAKNNCFLIRLYYPSVTCSQINQLVGYCRENGLING</sequence>
<gene>
    <name evidence="3" type="ORF">CAEBREN_06733</name>
</gene>
<dbReference type="Pfam" id="PF23626">
    <property type="entry name" value="CCD_aECM"/>
    <property type="match status" value="1"/>
</dbReference>
<evidence type="ECO:0000313" key="3">
    <source>
        <dbReference type="EMBL" id="EGT32174.1"/>
    </source>
</evidence>
<keyword evidence="1" id="KW-0732">Signal</keyword>
<evidence type="ECO:0000259" key="2">
    <source>
        <dbReference type="Pfam" id="PF23626"/>
    </source>
</evidence>
<dbReference type="Proteomes" id="UP000008068">
    <property type="component" value="Unassembled WGS sequence"/>
</dbReference>
<accession>G0NJ86</accession>
<dbReference type="OMA" id="AFRTVNI"/>
<dbReference type="eggNOG" id="ENOG502R3DD">
    <property type="taxonomic scope" value="Eukaryota"/>
</dbReference>
<organism evidence="4">
    <name type="scientific">Caenorhabditis brenneri</name>
    <name type="common">Nematode worm</name>
    <dbReference type="NCBI Taxonomy" id="135651"/>
    <lineage>
        <taxon>Eukaryota</taxon>
        <taxon>Metazoa</taxon>
        <taxon>Ecdysozoa</taxon>
        <taxon>Nematoda</taxon>
        <taxon>Chromadorea</taxon>
        <taxon>Rhabditida</taxon>
        <taxon>Rhabditina</taxon>
        <taxon>Rhabditomorpha</taxon>
        <taxon>Rhabditoidea</taxon>
        <taxon>Rhabditidae</taxon>
        <taxon>Peloderinae</taxon>
        <taxon>Caenorhabditis</taxon>
    </lineage>
</organism>
<dbReference type="FunCoup" id="G0NJ86">
    <property type="interactions" value="394"/>
</dbReference>
<keyword evidence="4" id="KW-1185">Reference proteome</keyword>
<dbReference type="HOGENOM" id="CLU_1200772_0_0_1"/>
<feature type="chain" id="PRO_5003405851" description="aECM cysteine-cradle domain-containing protein" evidence="1">
    <location>
        <begin position="24"/>
        <end position="237"/>
    </location>
</feature>
<name>G0NJ86_CAEBE</name>
<dbReference type="InterPro" id="IPR055352">
    <property type="entry name" value="CCD_aECM"/>
</dbReference>
<dbReference type="InParanoid" id="G0NJ86"/>
<feature type="domain" description="aECM cysteine-cradle" evidence="2">
    <location>
        <begin position="181"/>
        <end position="232"/>
    </location>
</feature>
<dbReference type="STRING" id="135651.G0NJ86"/>
<dbReference type="OrthoDB" id="5861617at2759"/>
<evidence type="ECO:0000256" key="1">
    <source>
        <dbReference type="SAM" id="SignalP"/>
    </source>
</evidence>
<feature type="signal peptide" evidence="1">
    <location>
        <begin position="1"/>
        <end position="23"/>
    </location>
</feature>
<dbReference type="AlphaFoldDB" id="G0NJ86"/>
<dbReference type="PANTHER" id="PTHR37435">
    <property type="entry name" value="PROTEIN CBG14344"/>
    <property type="match status" value="1"/>
</dbReference>
<protein>
    <recommendedName>
        <fullName evidence="2">aECM cysteine-cradle domain-containing protein</fullName>
    </recommendedName>
</protein>